<organism evidence="3 4">
    <name type="scientific">Oryza rufipogon</name>
    <name type="common">Brownbeard rice</name>
    <name type="synonym">Asian wild rice</name>
    <dbReference type="NCBI Taxonomy" id="4529"/>
    <lineage>
        <taxon>Eukaryota</taxon>
        <taxon>Viridiplantae</taxon>
        <taxon>Streptophyta</taxon>
        <taxon>Embryophyta</taxon>
        <taxon>Tracheophyta</taxon>
        <taxon>Spermatophyta</taxon>
        <taxon>Magnoliopsida</taxon>
        <taxon>Liliopsida</taxon>
        <taxon>Poales</taxon>
        <taxon>Poaceae</taxon>
        <taxon>BOP clade</taxon>
        <taxon>Oryzoideae</taxon>
        <taxon>Oryzeae</taxon>
        <taxon>Oryzinae</taxon>
        <taxon>Oryza</taxon>
    </lineage>
</organism>
<reference evidence="3" key="2">
    <citation type="submission" date="2015-06" db="UniProtKB">
        <authorList>
            <consortium name="EnsemblPlants"/>
        </authorList>
    </citation>
    <scope>IDENTIFICATION</scope>
</reference>
<keyword evidence="4" id="KW-1185">Reference proteome</keyword>
<keyword evidence="2" id="KW-0812">Transmembrane</keyword>
<dbReference type="Gramene" id="ORUFI08G16970.1">
    <property type="protein sequence ID" value="ORUFI08G16970.1"/>
    <property type="gene ID" value="ORUFI08G16970"/>
</dbReference>
<dbReference type="Proteomes" id="UP000008022">
    <property type="component" value="Unassembled WGS sequence"/>
</dbReference>
<name>A0A0E0QJ63_ORYRU</name>
<feature type="compositionally biased region" description="Low complexity" evidence="1">
    <location>
        <begin position="37"/>
        <end position="62"/>
    </location>
</feature>
<dbReference type="HOGENOM" id="CLU_1963216_0_0_1"/>
<keyword evidence="2" id="KW-1133">Transmembrane helix</keyword>
<protein>
    <submittedName>
        <fullName evidence="3">Uncharacterized protein</fullName>
    </submittedName>
</protein>
<evidence type="ECO:0000256" key="1">
    <source>
        <dbReference type="SAM" id="MobiDB-lite"/>
    </source>
</evidence>
<feature type="region of interest" description="Disordered" evidence="1">
    <location>
        <begin position="1"/>
        <end position="70"/>
    </location>
</feature>
<dbReference type="AlphaFoldDB" id="A0A0E0QJ63"/>
<reference evidence="4" key="1">
    <citation type="submission" date="2013-06" db="EMBL/GenBank/DDBJ databases">
        <authorList>
            <person name="Zhao Q."/>
        </authorList>
    </citation>
    <scope>NUCLEOTIDE SEQUENCE</scope>
    <source>
        <strain evidence="4">cv. W1943</strain>
    </source>
</reference>
<keyword evidence="2" id="KW-0472">Membrane</keyword>
<accession>A0A0E0QJ63</accession>
<proteinExistence type="predicted"/>
<sequence length="128" mass="13918">MAPPRVTAESTPRTRATSHPHPRPRPLPRSPNPNPNLPSSLHDSPPHADSSSPRAAPALPSPLTGKRRALIPPQVVYTDESVRPIPEEVYPNKLFLVFSLFILGVSFTCMSVQIESGAMLTYGASFEI</sequence>
<feature type="compositionally biased region" description="Basic residues" evidence="1">
    <location>
        <begin position="16"/>
        <end position="26"/>
    </location>
</feature>
<evidence type="ECO:0000256" key="2">
    <source>
        <dbReference type="SAM" id="Phobius"/>
    </source>
</evidence>
<evidence type="ECO:0000313" key="3">
    <source>
        <dbReference type="EnsemblPlants" id="ORUFI08G16970.1"/>
    </source>
</evidence>
<feature type="compositionally biased region" description="Pro residues" evidence="1">
    <location>
        <begin position="27"/>
        <end position="36"/>
    </location>
</feature>
<evidence type="ECO:0000313" key="4">
    <source>
        <dbReference type="Proteomes" id="UP000008022"/>
    </source>
</evidence>
<dbReference type="EnsemblPlants" id="ORUFI08G16970.1">
    <property type="protein sequence ID" value="ORUFI08G16970.1"/>
    <property type="gene ID" value="ORUFI08G16970"/>
</dbReference>
<feature type="transmembrane region" description="Helical" evidence="2">
    <location>
        <begin position="94"/>
        <end position="114"/>
    </location>
</feature>
<dbReference type="OMA" id="PHSAGWI"/>